<dbReference type="AlphaFoldDB" id="A0A915JVM2"/>
<accession>A0A915JVM2</accession>
<dbReference type="WBParaSite" id="nRc.2.0.1.t29807-RA">
    <property type="protein sequence ID" value="nRc.2.0.1.t29807-RA"/>
    <property type="gene ID" value="nRc.2.0.1.g29807"/>
</dbReference>
<dbReference type="Proteomes" id="UP000887565">
    <property type="component" value="Unplaced"/>
</dbReference>
<name>A0A915JVM2_ROMCU</name>
<organism evidence="1 2">
    <name type="scientific">Romanomermis culicivorax</name>
    <name type="common">Nematode worm</name>
    <dbReference type="NCBI Taxonomy" id="13658"/>
    <lineage>
        <taxon>Eukaryota</taxon>
        <taxon>Metazoa</taxon>
        <taxon>Ecdysozoa</taxon>
        <taxon>Nematoda</taxon>
        <taxon>Enoplea</taxon>
        <taxon>Dorylaimia</taxon>
        <taxon>Mermithida</taxon>
        <taxon>Mermithoidea</taxon>
        <taxon>Mermithidae</taxon>
        <taxon>Romanomermis</taxon>
    </lineage>
</organism>
<reference evidence="2" key="1">
    <citation type="submission" date="2022-11" db="UniProtKB">
        <authorList>
            <consortium name="WormBaseParasite"/>
        </authorList>
    </citation>
    <scope>IDENTIFICATION</scope>
</reference>
<proteinExistence type="predicted"/>
<evidence type="ECO:0000313" key="2">
    <source>
        <dbReference type="WBParaSite" id="nRc.2.0.1.t29807-RA"/>
    </source>
</evidence>
<keyword evidence="1" id="KW-1185">Reference proteome</keyword>
<sequence>MKVYQVLRCVMLNARMAEDARVGNGLPYLRWASELTGFNPSLGLWSELKQSLADFAPKRQRKKCPYTQVFIGCIELLRIEAKFGKIENKQATPIFIKVLLFKYHIDIISVCLRSRCSKTATQDSMRTKAPTAMTHGPA</sequence>
<evidence type="ECO:0000313" key="1">
    <source>
        <dbReference type="Proteomes" id="UP000887565"/>
    </source>
</evidence>
<protein>
    <submittedName>
        <fullName evidence="2">Uncharacterized protein</fullName>
    </submittedName>
</protein>